<sequence length="410" mass="47196">MKTLSSFNSAYYWVANCTYQAIGNEKHPAGQYSAKALIYAPTEYEALTKLCNYVIGFGIENGQYQDIIALQTYLMESTLPELRLIRHIQQISDQHPVILVEQENVDSPLPAACGDLILTQATDTPVYGDNEHLYAVIDAAIYQQAGRFIIPDLLASSLRWQGLFQGETQVSLEDSAPYLVELHKDSSNQPELQRYIMNADNRAELSLFIHSEQPFETLLNHLRKFTYLKNELTQTWAFFRFYHPNTLTTLLNTLSDGPLAHFMQGINAMWFYGDKPDTRHIITITENVRQAKPMPVTLNRRLCELFDQQAQQRLTFKTIDFIQENLAERCQVNKNTLPAFVLQQTNQAYLQGLTQQRAILYYVAARCLMPDDEVHWQQFWDSACSQTETQEIRAHSLFKQCDTLTTKEIL</sequence>
<protein>
    <recommendedName>
        <fullName evidence="1">DUF4123 domain-containing protein</fullName>
    </recommendedName>
</protein>
<organism evidence="2 3">
    <name type="scientific">Photorhabdus namnaonensis</name>
    <dbReference type="NCBI Taxonomy" id="1851568"/>
    <lineage>
        <taxon>Bacteria</taxon>
        <taxon>Pseudomonadati</taxon>
        <taxon>Pseudomonadota</taxon>
        <taxon>Gammaproteobacteria</taxon>
        <taxon>Enterobacterales</taxon>
        <taxon>Morganellaceae</taxon>
        <taxon>Photorhabdus</taxon>
    </lineage>
</organism>
<reference evidence="3" key="1">
    <citation type="submission" date="2015-11" db="EMBL/GenBank/DDBJ databases">
        <authorList>
            <person name="Tobias N.J."/>
            <person name="Mishra B."/>
            <person name="Gupta D.K."/>
            <person name="Thines M."/>
            <person name="Stinear T.P."/>
            <person name="Bode H.B."/>
        </authorList>
    </citation>
    <scope>NUCLEOTIDE SEQUENCE [LARGE SCALE GENOMIC DNA]</scope>
    <source>
        <strain evidence="3">PB45.5</strain>
    </source>
</reference>
<dbReference type="Pfam" id="PF13503">
    <property type="entry name" value="DUF4123"/>
    <property type="match status" value="1"/>
</dbReference>
<dbReference type="PATRIC" id="fig|29488.15.peg.1234"/>
<name>A0A1B8YKU2_9GAMM</name>
<keyword evidence="3" id="KW-1185">Reference proteome</keyword>
<proteinExistence type="predicted"/>
<evidence type="ECO:0000259" key="1">
    <source>
        <dbReference type="Pfam" id="PF13503"/>
    </source>
</evidence>
<accession>A0A1B8YKU2</accession>
<dbReference type="InterPro" id="IPR025391">
    <property type="entry name" value="DUF4123"/>
</dbReference>
<gene>
    <name evidence="2" type="ORF">Phpb_01132</name>
</gene>
<dbReference type="RefSeq" id="WP_065389521.1">
    <property type="nucleotide sequence ID" value="NZ_CAWMQN010000023.1"/>
</dbReference>
<dbReference type="Proteomes" id="UP000092665">
    <property type="component" value="Unassembled WGS sequence"/>
</dbReference>
<dbReference type="EMBL" id="LOIC01000023">
    <property type="protein sequence ID" value="OCA55748.1"/>
    <property type="molecule type" value="Genomic_DNA"/>
</dbReference>
<evidence type="ECO:0000313" key="3">
    <source>
        <dbReference type="Proteomes" id="UP000092665"/>
    </source>
</evidence>
<feature type="domain" description="DUF4123" evidence="1">
    <location>
        <begin position="133"/>
        <end position="256"/>
    </location>
</feature>
<dbReference type="AlphaFoldDB" id="A0A1B8YKU2"/>
<comment type="caution">
    <text evidence="2">The sequence shown here is derived from an EMBL/GenBank/DDBJ whole genome shotgun (WGS) entry which is preliminary data.</text>
</comment>
<evidence type="ECO:0000313" key="2">
    <source>
        <dbReference type="EMBL" id="OCA55748.1"/>
    </source>
</evidence>